<evidence type="ECO:0000256" key="1">
    <source>
        <dbReference type="ARBA" id="ARBA00001436"/>
    </source>
</evidence>
<evidence type="ECO:0000259" key="15">
    <source>
        <dbReference type="PROSITE" id="PS50011"/>
    </source>
</evidence>
<keyword evidence="8" id="KW-0342">GTP-binding</keyword>
<feature type="region of interest" description="Disordered" evidence="14">
    <location>
        <begin position="317"/>
        <end position="339"/>
    </location>
</feature>
<evidence type="ECO:0000256" key="5">
    <source>
        <dbReference type="ARBA" id="ARBA00022729"/>
    </source>
</evidence>
<keyword evidence="7" id="KW-1133">Transmembrane helix</keyword>
<feature type="domain" description="Guanylate cyclase" evidence="16">
    <location>
        <begin position="771"/>
        <end position="792"/>
    </location>
</feature>
<proteinExistence type="predicted"/>
<dbReference type="Gene3D" id="6.10.250.780">
    <property type="match status" value="1"/>
</dbReference>
<evidence type="ECO:0000256" key="2">
    <source>
        <dbReference type="ARBA" id="ARBA00004251"/>
    </source>
</evidence>
<evidence type="ECO:0000259" key="16">
    <source>
        <dbReference type="PROSITE" id="PS50125"/>
    </source>
</evidence>
<dbReference type="InterPro" id="IPR001828">
    <property type="entry name" value="ANF_lig-bd_rcpt"/>
</dbReference>
<evidence type="ECO:0000256" key="8">
    <source>
        <dbReference type="ARBA" id="ARBA00023134"/>
    </source>
</evidence>
<dbReference type="PANTHER" id="PTHR11920">
    <property type="entry name" value="GUANYLYL CYCLASE"/>
    <property type="match status" value="1"/>
</dbReference>
<dbReference type="SUPFAM" id="SSF55073">
    <property type="entry name" value="Nucleotide cyclase"/>
    <property type="match status" value="1"/>
</dbReference>
<comment type="subcellular location">
    <subcellularLocation>
        <location evidence="2">Cell membrane</location>
        <topology evidence="2">Single-pass type I membrane protein</topology>
    </subcellularLocation>
</comment>
<dbReference type="PRINTS" id="PR00255">
    <property type="entry name" value="NATPEPTIDER"/>
</dbReference>
<sequence>MAHSTRVYSLRNHLRLKSAVSYPNFSNPFFEFNNEEGNISSFRMNSSLEQLTSMLIIPTRELLTKFILCDDLPGITKSWTAYIRHLYSRRLGLGGLVVLAGSEDTVRGILLAAYDLGMGGGDFAFINLELLPAHDRPWHRLGDSRNEDARHMFESLLTVRVRVPTGPEYGQFATEVIRRAQARGANEDVSAQVNVVVAGFYECVLLYAWALNATLATGGDPLDGRSLSELLWDQTFHGELTGDIFINQNGDREADYTVDDLDPATGQMTPVLTYYGARREFHPVANISFHWPGLGPPADVPRCGFLGDECPVRSDEFKRGRTSLEDDPHEGRSKTATTPETIKQVHNIVLDDKRVKVFQIAEAVEISEERGRNTLNEELEMRKLCARRIQSESELQDPWWRVHWSEVVLPEGHKCDAAGSNLAVGTSKLGSDSFSSTLLATSLPGTKLGLYQGQRVCIRLVQLRSPRFAVTRHLLIELRQIRDLTHENLARVVGLCPDPPNVAVLTEYSPRGSLKDLLENPNIKLDWPFRFSLIGDIVEGMVAIHRSAVTFHGRLKSTNCVIDGRFVVKLTDFGLRSLSRDDLTVSGSSLLWTAPEHLRSAHPLEGSQKGDVYSFGIILQEIVTRSGPFDLGTRRNGVTQEEVVARVRVGSTPPYRPEVCWHEAECPSDLEEMATQCWDENPALRPSFATLRHRVKAVIKTMGCSGLLDNLLDRLAQYADNLEQLVEERTAACLEEKRRSEALLYELLPRPVADQLRLGRHVRPQAFDCVTVCFSDIVDFTTLAAESTPMEVTPSTSSTEANADGIGHNRF</sequence>
<dbReference type="InterPro" id="IPR001245">
    <property type="entry name" value="Ser-Thr/Tyr_kinase_cat_dom"/>
</dbReference>
<dbReference type="Pfam" id="PF07714">
    <property type="entry name" value="PK_Tyr_Ser-Thr"/>
    <property type="match status" value="1"/>
</dbReference>
<gene>
    <name evidence="17" type="ORF">LAZ67_6004098</name>
</gene>
<evidence type="ECO:0000256" key="10">
    <source>
        <dbReference type="ARBA" id="ARBA00023170"/>
    </source>
</evidence>
<dbReference type="InterPro" id="IPR001054">
    <property type="entry name" value="A/G_cyclase"/>
</dbReference>
<evidence type="ECO:0000256" key="9">
    <source>
        <dbReference type="ARBA" id="ARBA00023136"/>
    </source>
</evidence>
<keyword evidence="13" id="KW-0141">cGMP biosynthesis</keyword>
<keyword evidence="5" id="KW-0732">Signal</keyword>
<keyword evidence="6" id="KW-0547">Nucleotide-binding</keyword>
<evidence type="ECO:0000256" key="11">
    <source>
        <dbReference type="ARBA" id="ARBA00023180"/>
    </source>
</evidence>
<dbReference type="SUPFAM" id="SSF53822">
    <property type="entry name" value="Periplasmic binding protein-like I"/>
    <property type="match status" value="1"/>
</dbReference>
<keyword evidence="11" id="KW-0325">Glycoprotein</keyword>
<dbReference type="PROSITE" id="PS50011">
    <property type="entry name" value="PROTEIN_KINASE_DOM"/>
    <property type="match status" value="1"/>
</dbReference>
<protein>
    <recommendedName>
        <fullName evidence="3">guanylate cyclase</fullName>
        <ecNumber evidence="3">4.6.1.2</ecNumber>
    </recommendedName>
</protein>
<dbReference type="InterPro" id="IPR029787">
    <property type="entry name" value="Nucleotide_cyclase"/>
</dbReference>
<evidence type="ECO:0000256" key="4">
    <source>
        <dbReference type="ARBA" id="ARBA00022692"/>
    </source>
</evidence>
<evidence type="ECO:0000256" key="3">
    <source>
        <dbReference type="ARBA" id="ARBA00012202"/>
    </source>
</evidence>
<evidence type="ECO:0000256" key="6">
    <source>
        <dbReference type="ARBA" id="ARBA00022741"/>
    </source>
</evidence>
<dbReference type="EMBL" id="CP092868">
    <property type="protein sequence ID" value="UYV69615.1"/>
    <property type="molecule type" value="Genomic_DNA"/>
</dbReference>
<organism evidence="17 18">
    <name type="scientific">Cordylochernes scorpioides</name>
    <dbReference type="NCBI Taxonomy" id="51811"/>
    <lineage>
        <taxon>Eukaryota</taxon>
        <taxon>Metazoa</taxon>
        <taxon>Ecdysozoa</taxon>
        <taxon>Arthropoda</taxon>
        <taxon>Chelicerata</taxon>
        <taxon>Arachnida</taxon>
        <taxon>Pseudoscorpiones</taxon>
        <taxon>Cheliferoidea</taxon>
        <taxon>Chernetidae</taxon>
        <taxon>Cordylochernes</taxon>
    </lineage>
</organism>
<dbReference type="InterPro" id="IPR028082">
    <property type="entry name" value="Peripla_BP_I"/>
</dbReference>
<dbReference type="PROSITE" id="PS50125">
    <property type="entry name" value="GUANYLATE_CYCLASE_2"/>
    <property type="match status" value="1"/>
</dbReference>
<dbReference type="InterPro" id="IPR050401">
    <property type="entry name" value="Cyclic_nucleotide_synthase"/>
</dbReference>
<name>A0ABY6KR84_9ARAC</name>
<evidence type="ECO:0000256" key="13">
    <source>
        <dbReference type="ARBA" id="ARBA00023293"/>
    </source>
</evidence>
<dbReference type="Proteomes" id="UP001235939">
    <property type="component" value="Chromosome 06"/>
</dbReference>
<dbReference type="Gene3D" id="3.40.50.2300">
    <property type="match status" value="2"/>
</dbReference>
<keyword evidence="4" id="KW-0812">Transmembrane</keyword>
<dbReference type="Gene3D" id="1.10.510.10">
    <property type="entry name" value="Transferase(Phosphotransferase) domain 1"/>
    <property type="match status" value="1"/>
</dbReference>
<evidence type="ECO:0000313" key="18">
    <source>
        <dbReference type="Proteomes" id="UP001235939"/>
    </source>
</evidence>
<feature type="domain" description="Protein kinase" evidence="15">
    <location>
        <begin position="423"/>
        <end position="699"/>
    </location>
</feature>
<dbReference type="SUPFAM" id="SSF56112">
    <property type="entry name" value="Protein kinase-like (PK-like)"/>
    <property type="match status" value="1"/>
</dbReference>
<keyword evidence="10" id="KW-0675">Receptor</keyword>
<dbReference type="Pfam" id="PF01094">
    <property type="entry name" value="ANF_receptor"/>
    <property type="match status" value="1"/>
</dbReference>
<dbReference type="InterPro" id="IPR011009">
    <property type="entry name" value="Kinase-like_dom_sf"/>
</dbReference>
<keyword evidence="12" id="KW-0456">Lyase</keyword>
<dbReference type="InterPro" id="IPR001170">
    <property type="entry name" value="ANPR/GUC"/>
</dbReference>
<evidence type="ECO:0000313" key="17">
    <source>
        <dbReference type="EMBL" id="UYV69615.1"/>
    </source>
</evidence>
<dbReference type="EC" id="4.6.1.2" evidence="3"/>
<keyword evidence="9" id="KW-0472">Membrane</keyword>
<dbReference type="InterPro" id="IPR000719">
    <property type="entry name" value="Prot_kinase_dom"/>
</dbReference>
<dbReference type="Gene3D" id="3.30.70.1230">
    <property type="entry name" value="Nucleotide cyclase"/>
    <property type="match status" value="1"/>
</dbReference>
<keyword evidence="18" id="KW-1185">Reference proteome</keyword>
<reference evidence="17 18" key="1">
    <citation type="submission" date="2022-01" db="EMBL/GenBank/DDBJ databases">
        <title>A chromosomal length assembly of Cordylochernes scorpioides.</title>
        <authorList>
            <person name="Zeh D."/>
            <person name="Zeh J."/>
        </authorList>
    </citation>
    <scope>NUCLEOTIDE SEQUENCE [LARGE SCALE GENOMIC DNA]</scope>
    <source>
        <strain evidence="17">IN4F17</strain>
        <tissue evidence="17">Whole Body</tissue>
    </source>
</reference>
<evidence type="ECO:0000256" key="7">
    <source>
        <dbReference type="ARBA" id="ARBA00022989"/>
    </source>
</evidence>
<dbReference type="PANTHER" id="PTHR11920:SF494">
    <property type="entry name" value="ATRIAL NATRIURETIC PEPTIDE RECEPTOR 2"/>
    <property type="match status" value="1"/>
</dbReference>
<evidence type="ECO:0000256" key="14">
    <source>
        <dbReference type="SAM" id="MobiDB-lite"/>
    </source>
</evidence>
<feature type="region of interest" description="Disordered" evidence="14">
    <location>
        <begin position="791"/>
        <end position="811"/>
    </location>
</feature>
<comment type="catalytic activity">
    <reaction evidence="1">
        <text>GTP = 3',5'-cyclic GMP + diphosphate</text>
        <dbReference type="Rhea" id="RHEA:13665"/>
        <dbReference type="ChEBI" id="CHEBI:33019"/>
        <dbReference type="ChEBI" id="CHEBI:37565"/>
        <dbReference type="ChEBI" id="CHEBI:57746"/>
        <dbReference type="EC" id="4.6.1.2"/>
    </reaction>
</comment>
<accession>A0ABY6KR84</accession>
<evidence type="ECO:0000256" key="12">
    <source>
        <dbReference type="ARBA" id="ARBA00023239"/>
    </source>
</evidence>
<feature type="compositionally biased region" description="Basic and acidic residues" evidence="14">
    <location>
        <begin position="317"/>
        <end position="333"/>
    </location>
</feature>